<accession>A0A9D4QZ08</accession>
<reference evidence="1" key="2">
    <citation type="submission" date="2020-11" db="EMBL/GenBank/DDBJ databases">
        <authorList>
            <person name="McCartney M.A."/>
            <person name="Auch B."/>
            <person name="Kono T."/>
            <person name="Mallez S."/>
            <person name="Becker A."/>
            <person name="Gohl D.M."/>
            <person name="Silverstein K.A.T."/>
            <person name="Koren S."/>
            <person name="Bechman K.B."/>
            <person name="Herman A."/>
            <person name="Abrahante J.E."/>
            <person name="Garbe J."/>
        </authorList>
    </citation>
    <scope>NUCLEOTIDE SEQUENCE</scope>
    <source>
        <strain evidence="1">Duluth1</strain>
        <tissue evidence="1">Whole animal</tissue>
    </source>
</reference>
<evidence type="ECO:0000313" key="2">
    <source>
        <dbReference type="Proteomes" id="UP000828390"/>
    </source>
</evidence>
<reference evidence="1" key="1">
    <citation type="journal article" date="2019" name="bioRxiv">
        <title>The Genome of the Zebra Mussel, Dreissena polymorpha: A Resource for Invasive Species Research.</title>
        <authorList>
            <person name="McCartney M.A."/>
            <person name="Auch B."/>
            <person name="Kono T."/>
            <person name="Mallez S."/>
            <person name="Zhang Y."/>
            <person name="Obille A."/>
            <person name="Becker A."/>
            <person name="Abrahante J.E."/>
            <person name="Garbe J."/>
            <person name="Badalamenti J.P."/>
            <person name="Herman A."/>
            <person name="Mangelson H."/>
            <person name="Liachko I."/>
            <person name="Sullivan S."/>
            <person name="Sone E.D."/>
            <person name="Koren S."/>
            <person name="Silverstein K.A.T."/>
            <person name="Beckman K.B."/>
            <person name="Gohl D.M."/>
        </authorList>
    </citation>
    <scope>NUCLEOTIDE SEQUENCE</scope>
    <source>
        <strain evidence="1">Duluth1</strain>
        <tissue evidence="1">Whole animal</tissue>
    </source>
</reference>
<comment type="caution">
    <text evidence="1">The sequence shown here is derived from an EMBL/GenBank/DDBJ whole genome shotgun (WGS) entry which is preliminary data.</text>
</comment>
<dbReference type="AlphaFoldDB" id="A0A9D4QZ08"/>
<sequence length="158" mass="18337">MDKRERIATLSNPLGYKAENYEAFDKDKESYIQKELLVRWNNSLEKTMILRKTTPAQLRSRLKKLIRHELKYLDSKVTQEEVDQLLGDTSSKWQSLQQDMDDLGEKAKELLYSVQVSTRSNPKLDVLYDTPPTSPMQTDSCDMHSEVTTIDIPLKLLT</sequence>
<protein>
    <submittedName>
        <fullName evidence="1">Uncharacterized protein</fullName>
    </submittedName>
</protein>
<dbReference type="EMBL" id="JAIWYP010000003">
    <property type="protein sequence ID" value="KAH3848098.1"/>
    <property type="molecule type" value="Genomic_DNA"/>
</dbReference>
<keyword evidence="2" id="KW-1185">Reference proteome</keyword>
<organism evidence="1 2">
    <name type="scientific">Dreissena polymorpha</name>
    <name type="common">Zebra mussel</name>
    <name type="synonym">Mytilus polymorpha</name>
    <dbReference type="NCBI Taxonomy" id="45954"/>
    <lineage>
        <taxon>Eukaryota</taxon>
        <taxon>Metazoa</taxon>
        <taxon>Spiralia</taxon>
        <taxon>Lophotrochozoa</taxon>
        <taxon>Mollusca</taxon>
        <taxon>Bivalvia</taxon>
        <taxon>Autobranchia</taxon>
        <taxon>Heteroconchia</taxon>
        <taxon>Euheterodonta</taxon>
        <taxon>Imparidentia</taxon>
        <taxon>Neoheterodontei</taxon>
        <taxon>Myida</taxon>
        <taxon>Dreissenoidea</taxon>
        <taxon>Dreissenidae</taxon>
        <taxon>Dreissena</taxon>
    </lineage>
</organism>
<proteinExistence type="predicted"/>
<name>A0A9D4QZ08_DREPO</name>
<gene>
    <name evidence="1" type="ORF">DPMN_090447</name>
</gene>
<dbReference type="Proteomes" id="UP000828390">
    <property type="component" value="Unassembled WGS sequence"/>
</dbReference>
<evidence type="ECO:0000313" key="1">
    <source>
        <dbReference type="EMBL" id="KAH3848098.1"/>
    </source>
</evidence>